<proteinExistence type="predicted"/>
<evidence type="ECO:0000313" key="2">
    <source>
        <dbReference type="Proteomes" id="UP000220605"/>
    </source>
</evidence>
<organism evidence="1 2">
    <name type="scientific">Plasmodium vivax</name>
    <name type="common">malaria parasite P. vivax</name>
    <dbReference type="NCBI Taxonomy" id="5855"/>
    <lineage>
        <taxon>Eukaryota</taxon>
        <taxon>Sar</taxon>
        <taxon>Alveolata</taxon>
        <taxon>Apicomplexa</taxon>
        <taxon>Aconoidasida</taxon>
        <taxon>Haemosporida</taxon>
        <taxon>Plasmodiidae</taxon>
        <taxon>Plasmodium</taxon>
        <taxon>Plasmodium (Plasmodium)</taxon>
    </lineage>
</organism>
<dbReference type="VEuPathDB" id="PlasmoDB:PVP01_1001300"/>
<dbReference type="VEuPathDB" id="PlasmoDB:PVW1_100024300"/>
<dbReference type="AlphaFoldDB" id="A0A564ZVL1"/>
<dbReference type="Proteomes" id="UP000220605">
    <property type="component" value="Chromosome 10"/>
</dbReference>
<dbReference type="OrthoDB" id="10375118at2759"/>
<evidence type="ECO:0000313" key="1">
    <source>
        <dbReference type="EMBL" id="VUZ96307.1"/>
    </source>
</evidence>
<sequence length="327" mass="37641">MKKHKFLEEILKLYVTLDKPVAEDEQNQKVFNLCDKENTFKTSLTADQKITCRKLLRNLFLSNGLVMNKFINFCSNLYVWLYFEINKSSISNEIIQKVFELPKSTENDRPIYYICPYVTFNDKINSPENLMKLSIFNDNAPTFQSMLKNSKMPEDCNLIKYVHDCVDIYNKTSKDYVCPQECNNLPQGNTCTIIDEFHSRYTTHIFKKPGITHEFPELSPDTPLKNMDDCPLEETVSHTVPEETKQGTPATGGASTALSAMVGIPPFLALIYKFTPAGKLFRFGNKNNTIITSDFDKKMENELFHVVKEDSNIKDIQPKYNIGYEPI</sequence>
<protein>
    <submittedName>
        <fullName evidence="1">VIR protein</fullName>
    </submittedName>
</protein>
<accession>A0A564ZVL1</accession>
<gene>
    <name evidence="1" type="ORF">PVP01_1001300</name>
</gene>
<reference evidence="2" key="1">
    <citation type="submission" date="2016-07" db="EMBL/GenBank/DDBJ databases">
        <authorList>
            <consortium name="Pathogen Informatics"/>
        </authorList>
    </citation>
    <scope>NUCLEOTIDE SEQUENCE [LARGE SCALE GENOMIC DNA]</scope>
</reference>
<dbReference type="VEuPathDB" id="PlasmoDB:PVPAM_000042000"/>
<dbReference type="EMBL" id="LT635621">
    <property type="protein sequence ID" value="VUZ96307.1"/>
    <property type="molecule type" value="Genomic_DNA"/>
</dbReference>
<name>A0A564ZVL1_PLAVI</name>